<feature type="transmembrane region" description="Helical" evidence="1">
    <location>
        <begin position="241"/>
        <end position="260"/>
    </location>
</feature>
<feature type="transmembrane region" description="Helical" evidence="1">
    <location>
        <begin position="123"/>
        <end position="142"/>
    </location>
</feature>
<feature type="transmembrane region" description="Helical" evidence="1">
    <location>
        <begin position="47"/>
        <end position="68"/>
    </location>
</feature>
<accession>A0A1X2F8I4</accession>
<keyword evidence="1" id="KW-0472">Membrane</keyword>
<evidence type="ECO:0008006" key="4">
    <source>
        <dbReference type="Google" id="ProtNLM"/>
    </source>
</evidence>
<evidence type="ECO:0000256" key="1">
    <source>
        <dbReference type="SAM" id="Phobius"/>
    </source>
</evidence>
<dbReference type="EMBL" id="LQPW01000019">
    <property type="protein sequence ID" value="ORX14279.1"/>
    <property type="molecule type" value="Genomic_DNA"/>
</dbReference>
<feature type="transmembrane region" description="Helical" evidence="1">
    <location>
        <begin position="162"/>
        <end position="187"/>
    </location>
</feature>
<feature type="transmembrane region" description="Helical" evidence="1">
    <location>
        <begin position="300"/>
        <end position="318"/>
    </location>
</feature>
<feature type="transmembrane region" description="Helical" evidence="1">
    <location>
        <begin position="23"/>
        <end position="40"/>
    </location>
</feature>
<protein>
    <recommendedName>
        <fullName evidence="4">Carotenoid biosynthesis protein</fullName>
    </recommendedName>
</protein>
<evidence type="ECO:0000313" key="2">
    <source>
        <dbReference type="EMBL" id="ORX14279.1"/>
    </source>
</evidence>
<proteinExistence type="predicted"/>
<dbReference type="RefSeq" id="WP_085669523.1">
    <property type="nucleotide sequence ID" value="NZ_JACKRU010000752.1"/>
</dbReference>
<dbReference type="Proteomes" id="UP000193317">
    <property type="component" value="Unassembled WGS sequence"/>
</dbReference>
<keyword evidence="1" id="KW-1133">Transmembrane helix</keyword>
<reference evidence="2 3" key="1">
    <citation type="submission" date="2016-01" db="EMBL/GenBank/DDBJ databases">
        <title>The new phylogeny of the genus Mycobacterium.</title>
        <authorList>
            <person name="Tarcisio F."/>
            <person name="Conor M."/>
            <person name="Antonella G."/>
            <person name="Elisabetta G."/>
            <person name="Giulia F.S."/>
            <person name="Sara T."/>
            <person name="Anna F."/>
            <person name="Clotilde B."/>
            <person name="Roberto B."/>
            <person name="Veronica D.S."/>
            <person name="Fabio R."/>
            <person name="Monica P."/>
            <person name="Olivier J."/>
            <person name="Enrico T."/>
            <person name="Nicola S."/>
        </authorList>
    </citation>
    <scope>NUCLEOTIDE SEQUENCE [LARGE SCALE GENOMIC DNA]</scope>
    <source>
        <strain evidence="2 3">DSM 44166</strain>
    </source>
</reference>
<feature type="transmembrane region" description="Helical" evidence="1">
    <location>
        <begin position="88"/>
        <end position="111"/>
    </location>
</feature>
<sequence>MTMNLIVFNNPTAWPWQTNLCDLMLLVMFLAALTYAVVQFRHGRRGYIVVLIAAFIYGLVLELAGMATLNLYQQGDFAVMINWPAFGLWQGTTMMPSYVLIFYPVFLFTGFKVVERLGVEKRWHASMIGGLFMIAMDALYIVEGNLRHVVWWTWDPNVRFFQYWVGWPLVDLCWQGIWDAVFIYIMLRAQPRIDASVESVDKRWSNVKALAGFPPLAALTVLIVGPILLSPIMIATALGGPQWPLVVLLVAGYVAVTLVARRTARPLPVERFTVGLVLLYVACLAVMAVANIVYEGALTQYVVVQAVGLAVMIALATYPPRAARGSQIAAPMQRPAVTANLGSGA</sequence>
<keyword evidence="1" id="KW-0812">Transmembrane</keyword>
<comment type="caution">
    <text evidence="2">The sequence shown here is derived from an EMBL/GenBank/DDBJ whole genome shotgun (WGS) entry which is preliminary data.</text>
</comment>
<keyword evidence="3" id="KW-1185">Reference proteome</keyword>
<feature type="transmembrane region" description="Helical" evidence="1">
    <location>
        <begin position="207"/>
        <end position="229"/>
    </location>
</feature>
<name>A0A1X2F8I4_MYCSZ</name>
<gene>
    <name evidence="2" type="ORF">AWC27_20335</name>
</gene>
<feature type="transmembrane region" description="Helical" evidence="1">
    <location>
        <begin position="272"/>
        <end position="294"/>
    </location>
</feature>
<organism evidence="2 3">
    <name type="scientific">Mycobacterium szulgai</name>
    <dbReference type="NCBI Taxonomy" id="1787"/>
    <lineage>
        <taxon>Bacteria</taxon>
        <taxon>Bacillati</taxon>
        <taxon>Actinomycetota</taxon>
        <taxon>Actinomycetes</taxon>
        <taxon>Mycobacteriales</taxon>
        <taxon>Mycobacteriaceae</taxon>
        <taxon>Mycobacterium</taxon>
    </lineage>
</organism>
<evidence type="ECO:0000313" key="3">
    <source>
        <dbReference type="Proteomes" id="UP000193317"/>
    </source>
</evidence>
<dbReference type="AlphaFoldDB" id="A0A1X2F8I4"/>